<dbReference type="Pfam" id="PF04203">
    <property type="entry name" value="Sortase"/>
    <property type="match status" value="1"/>
</dbReference>
<sequence length="270" mass="31791">MRLLRPWKRSFFWLSVTAFLITLILFGIYSLRYDQQLRQAQSQYRSLQKKAIQRSPPQTISKKQNYSKKKYQKRTVTIPNIDFPLLWKYNSDIYAWIMIPDANVSYPILQHSKYDTYYLNHNLSGSTGYPGCIFSKTQSKKDFTDALLILYGHNMRNGTMFGALRQLDKSDFVKKVYFIYIITPTSKILYRIRSSAVWCNKDILYTFSNTPDSIYHFVRAIDLHGTSQSKILLLDASKDKKSQWLVLSTCGSDSKTRFFIIAQKQNEWRK</sequence>
<evidence type="ECO:0000256" key="1">
    <source>
        <dbReference type="ARBA" id="ARBA00022801"/>
    </source>
</evidence>
<evidence type="ECO:0000313" key="4">
    <source>
        <dbReference type="Proteomes" id="UP000637513"/>
    </source>
</evidence>
<dbReference type="SUPFAM" id="SSF63817">
    <property type="entry name" value="Sortase"/>
    <property type="match status" value="1"/>
</dbReference>
<keyword evidence="2" id="KW-1133">Transmembrane helix</keyword>
<dbReference type="RefSeq" id="WP_249304542.1">
    <property type="nucleotide sequence ID" value="NZ_JACRSW010000027.1"/>
</dbReference>
<dbReference type="EMBL" id="JACRSW010000027">
    <property type="protein sequence ID" value="MBC8557411.1"/>
    <property type="molecule type" value="Genomic_DNA"/>
</dbReference>
<dbReference type="CDD" id="cd05826">
    <property type="entry name" value="Sortase_B"/>
    <property type="match status" value="1"/>
</dbReference>
<keyword evidence="2" id="KW-0472">Membrane</keyword>
<name>A0ABR7MUC6_9FIRM</name>
<evidence type="ECO:0000256" key="2">
    <source>
        <dbReference type="SAM" id="Phobius"/>
    </source>
</evidence>
<feature type="transmembrane region" description="Helical" evidence="2">
    <location>
        <begin position="12"/>
        <end position="31"/>
    </location>
</feature>
<dbReference type="Proteomes" id="UP000637513">
    <property type="component" value="Unassembled WGS sequence"/>
</dbReference>
<dbReference type="InterPro" id="IPR023365">
    <property type="entry name" value="Sortase_dom-sf"/>
</dbReference>
<keyword evidence="2" id="KW-0812">Transmembrane</keyword>
<keyword evidence="1" id="KW-0378">Hydrolase</keyword>
<comment type="caution">
    <text evidence="3">The sequence shown here is derived from an EMBL/GenBank/DDBJ whole genome shotgun (WGS) entry which is preliminary data.</text>
</comment>
<reference evidence="3 4" key="1">
    <citation type="submission" date="2020-08" db="EMBL/GenBank/DDBJ databases">
        <title>Genome public.</title>
        <authorList>
            <person name="Liu C."/>
            <person name="Sun Q."/>
        </authorList>
    </citation>
    <scope>NUCLEOTIDE SEQUENCE [LARGE SCALE GENOMIC DNA]</scope>
    <source>
        <strain evidence="3 4">BX3</strain>
    </source>
</reference>
<organism evidence="3 4">
    <name type="scientific">Jutongia hominis</name>
    <dbReference type="NCBI Taxonomy" id="2763664"/>
    <lineage>
        <taxon>Bacteria</taxon>
        <taxon>Bacillati</taxon>
        <taxon>Bacillota</taxon>
        <taxon>Clostridia</taxon>
        <taxon>Lachnospirales</taxon>
        <taxon>Lachnospiraceae</taxon>
        <taxon>Jutongia</taxon>
    </lineage>
</organism>
<dbReference type="InterPro" id="IPR005754">
    <property type="entry name" value="Sortase"/>
</dbReference>
<gene>
    <name evidence="3" type="ORF">H8700_06800</name>
</gene>
<proteinExistence type="predicted"/>
<dbReference type="Gene3D" id="2.40.260.10">
    <property type="entry name" value="Sortase"/>
    <property type="match status" value="1"/>
</dbReference>
<evidence type="ECO:0000313" key="3">
    <source>
        <dbReference type="EMBL" id="MBC8557411.1"/>
    </source>
</evidence>
<keyword evidence="4" id="KW-1185">Reference proteome</keyword>
<protein>
    <submittedName>
        <fullName evidence="3">Class B sortase</fullName>
    </submittedName>
</protein>
<dbReference type="InterPro" id="IPR009835">
    <property type="entry name" value="SrtB"/>
</dbReference>
<accession>A0ABR7MUC6</accession>